<evidence type="ECO:0000313" key="2">
    <source>
        <dbReference type="EMBL" id="RAV32808.1"/>
    </source>
</evidence>
<dbReference type="EMBL" id="QHCV01000009">
    <property type="protein sequence ID" value="RAV32808.1"/>
    <property type="molecule type" value="Genomic_DNA"/>
</dbReference>
<comment type="caution">
    <text evidence="2">The sequence shown here is derived from an EMBL/GenBank/DDBJ whole genome shotgun (WGS) entry which is preliminary data.</text>
</comment>
<sequence>MALRVAARSTPALANSRTAATSLVLLPLLEVLLLLSVAASMRLPDGVLIADAGLVVSSAGVVASGGVTAVTRDRALGVLADVITTRPLSLRYWVSRFAPVAAFSAATSLCAATGVLIADPVHDLHRYALTLLCAIPLAIVVGACAGMVCCVAAIAWRDPFLLSNILAAAFPVTAGVLLEHAQYPVVVRQIAGGLPLTWLVQFLRDATSGAPAGTALGHLGLELVVDGLWFAAGVGAVLMAARVMLRDGRTLALM</sequence>
<organism evidence="2 3">
    <name type="scientific">Corynebacterium heidelbergense</name>
    <dbReference type="NCBI Taxonomy" id="2055947"/>
    <lineage>
        <taxon>Bacteria</taxon>
        <taxon>Bacillati</taxon>
        <taxon>Actinomycetota</taxon>
        <taxon>Actinomycetes</taxon>
        <taxon>Mycobacteriales</taxon>
        <taxon>Corynebacteriaceae</taxon>
        <taxon>Corynebacterium</taxon>
    </lineage>
</organism>
<evidence type="ECO:0000256" key="1">
    <source>
        <dbReference type="SAM" id="Phobius"/>
    </source>
</evidence>
<feature type="transmembrane region" description="Helical" evidence="1">
    <location>
        <begin position="48"/>
        <end position="70"/>
    </location>
</feature>
<evidence type="ECO:0000313" key="3">
    <source>
        <dbReference type="Proteomes" id="UP000251577"/>
    </source>
</evidence>
<keyword evidence="1" id="KW-0472">Membrane</keyword>
<dbReference type="AlphaFoldDB" id="A0A364V866"/>
<gene>
    <name evidence="2" type="ORF">DLJ54_01485</name>
</gene>
<feature type="transmembrane region" description="Helical" evidence="1">
    <location>
        <begin position="129"/>
        <end position="154"/>
    </location>
</feature>
<protein>
    <submittedName>
        <fullName evidence="2">ABC transporter permease</fullName>
    </submittedName>
</protein>
<keyword evidence="3" id="KW-1185">Reference proteome</keyword>
<proteinExistence type="predicted"/>
<feature type="transmembrane region" description="Helical" evidence="1">
    <location>
        <begin position="223"/>
        <end position="245"/>
    </location>
</feature>
<name>A0A364V866_9CORY</name>
<accession>A0A364V866</accession>
<dbReference type="Proteomes" id="UP000251577">
    <property type="component" value="Unassembled WGS sequence"/>
</dbReference>
<dbReference type="RefSeq" id="WP_113630106.1">
    <property type="nucleotide sequence ID" value="NZ_QHCV01000009.1"/>
</dbReference>
<feature type="transmembrane region" description="Helical" evidence="1">
    <location>
        <begin position="20"/>
        <end position="41"/>
    </location>
</feature>
<keyword evidence="1" id="KW-0812">Transmembrane</keyword>
<feature type="transmembrane region" description="Helical" evidence="1">
    <location>
        <begin position="160"/>
        <end position="178"/>
    </location>
</feature>
<feature type="transmembrane region" description="Helical" evidence="1">
    <location>
        <begin position="97"/>
        <end position="117"/>
    </location>
</feature>
<keyword evidence="1" id="KW-1133">Transmembrane helix</keyword>
<reference evidence="2 3" key="1">
    <citation type="journal article" date="2018" name="Syst. Appl. Microbiol.">
        <title>Corynebacterium heidelbergense sp. nov., isolated from the preen glands of Egyptian geese (Alopochen aegyptiacus).</title>
        <authorList>
            <person name="Braun M.S."/>
            <person name="Wang E."/>
            <person name="Zimmermann S."/>
            <person name="Wink M."/>
        </authorList>
    </citation>
    <scope>NUCLEOTIDE SEQUENCE [LARGE SCALE GENOMIC DNA]</scope>
    <source>
        <strain evidence="2 3">647</strain>
    </source>
</reference>